<evidence type="ECO:0000256" key="2">
    <source>
        <dbReference type="ARBA" id="ARBA00023125"/>
    </source>
</evidence>
<proteinExistence type="predicted"/>
<evidence type="ECO:0000313" key="5">
    <source>
        <dbReference type="EMBL" id="MBM7507193.1"/>
    </source>
</evidence>
<dbReference type="SUPFAM" id="SSF48008">
    <property type="entry name" value="GntR ligand-binding domain-like"/>
    <property type="match status" value="1"/>
</dbReference>
<dbReference type="Pfam" id="PF07729">
    <property type="entry name" value="FCD"/>
    <property type="match status" value="1"/>
</dbReference>
<dbReference type="GO" id="GO:0003677">
    <property type="term" value="F:DNA binding"/>
    <property type="evidence" value="ECO:0007669"/>
    <property type="project" value="UniProtKB-KW"/>
</dbReference>
<dbReference type="Proteomes" id="UP000732378">
    <property type="component" value="Unassembled WGS sequence"/>
</dbReference>
<feature type="domain" description="HTH gntR-type" evidence="4">
    <location>
        <begin position="2"/>
        <end position="69"/>
    </location>
</feature>
<evidence type="ECO:0000259" key="4">
    <source>
        <dbReference type="PROSITE" id="PS50949"/>
    </source>
</evidence>
<reference evidence="5 6" key="1">
    <citation type="submission" date="2021-01" db="EMBL/GenBank/DDBJ databases">
        <title>Sequencing the genomes of 1000 actinobacteria strains.</title>
        <authorList>
            <person name="Klenk H.-P."/>
        </authorList>
    </citation>
    <scope>NUCLEOTIDE SEQUENCE [LARGE SCALE GENOMIC DNA]</scope>
    <source>
        <strain evidence="5 6">DSM 18239</strain>
    </source>
</reference>
<dbReference type="InterPro" id="IPR036390">
    <property type="entry name" value="WH_DNA-bd_sf"/>
</dbReference>
<dbReference type="Pfam" id="PF00392">
    <property type="entry name" value="GntR"/>
    <property type="match status" value="1"/>
</dbReference>
<dbReference type="InterPro" id="IPR000524">
    <property type="entry name" value="Tscrpt_reg_HTH_GntR"/>
</dbReference>
<dbReference type="SUPFAM" id="SSF46785">
    <property type="entry name" value="Winged helix' DNA-binding domain"/>
    <property type="match status" value="1"/>
</dbReference>
<dbReference type="RefSeq" id="WP_193669144.1">
    <property type="nucleotide sequence ID" value="NZ_JACDTV010000007.1"/>
</dbReference>
<dbReference type="SMART" id="SM00895">
    <property type="entry name" value="FCD"/>
    <property type="match status" value="1"/>
</dbReference>
<name>A0ABS2M7N1_9ACTN</name>
<keyword evidence="2 5" id="KW-0238">DNA-binding</keyword>
<evidence type="ECO:0000256" key="3">
    <source>
        <dbReference type="ARBA" id="ARBA00023163"/>
    </source>
</evidence>
<sequence length="227" mass="24717">MTTMHEEVLASLGPRIIDGSLAEGTVITLEWLGAEYAVSRTVAREVVQVLASKHLVESRRRTGIRIRPATDWSSYDPAVVRWRLDGEQRTAHLRELSQLRAAVEPASAALAAEHAAADDGAALLRLAHDMETTGAAGDLQAFLEHDVAFHRRLLHLSGNQMFAGLCDVVEEVLRGRTDHDLMPPRPKPEARRLHLVVAEAVAAGEPEAARSAMTAICTEVLRATSDD</sequence>
<keyword evidence="6" id="KW-1185">Reference proteome</keyword>
<dbReference type="PANTHER" id="PTHR43537">
    <property type="entry name" value="TRANSCRIPTIONAL REGULATOR, GNTR FAMILY"/>
    <property type="match status" value="1"/>
</dbReference>
<evidence type="ECO:0000313" key="6">
    <source>
        <dbReference type="Proteomes" id="UP000732378"/>
    </source>
</evidence>
<dbReference type="Gene3D" id="1.10.10.10">
    <property type="entry name" value="Winged helix-like DNA-binding domain superfamily/Winged helix DNA-binding domain"/>
    <property type="match status" value="1"/>
</dbReference>
<accession>A0ABS2M7N1</accession>
<dbReference type="Gene3D" id="1.20.120.530">
    <property type="entry name" value="GntR ligand-binding domain-like"/>
    <property type="match status" value="1"/>
</dbReference>
<comment type="caution">
    <text evidence="5">The sequence shown here is derived from an EMBL/GenBank/DDBJ whole genome shotgun (WGS) entry which is preliminary data.</text>
</comment>
<dbReference type="InterPro" id="IPR011711">
    <property type="entry name" value="GntR_C"/>
</dbReference>
<dbReference type="SMART" id="SM00345">
    <property type="entry name" value="HTH_GNTR"/>
    <property type="match status" value="1"/>
</dbReference>
<organism evidence="5 6">
    <name type="scientific">Nocardioides salarius</name>
    <dbReference type="NCBI Taxonomy" id="374513"/>
    <lineage>
        <taxon>Bacteria</taxon>
        <taxon>Bacillati</taxon>
        <taxon>Actinomycetota</taxon>
        <taxon>Actinomycetes</taxon>
        <taxon>Propionibacteriales</taxon>
        <taxon>Nocardioidaceae</taxon>
        <taxon>Nocardioides</taxon>
    </lineage>
</organism>
<dbReference type="EMBL" id="JAFBBZ010000001">
    <property type="protein sequence ID" value="MBM7507193.1"/>
    <property type="molecule type" value="Genomic_DNA"/>
</dbReference>
<evidence type="ECO:0000256" key="1">
    <source>
        <dbReference type="ARBA" id="ARBA00023015"/>
    </source>
</evidence>
<keyword evidence="1" id="KW-0805">Transcription regulation</keyword>
<keyword evidence="3" id="KW-0804">Transcription</keyword>
<dbReference type="InterPro" id="IPR036388">
    <property type="entry name" value="WH-like_DNA-bd_sf"/>
</dbReference>
<dbReference type="InterPro" id="IPR008920">
    <property type="entry name" value="TF_FadR/GntR_C"/>
</dbReference>
<dbReference type="PROSITE" id="PS50949">
    <property type="entry name" value="HTH_GNTR"/>
    <property type="match status" value="1"/>
</dbReference>
<gene>
    <name evidence="5" type="ORF">JOE61_001007</name>
</gene>
<protein>
    <submittedName>
        <fullName evidence="5">DNA-binding FadR family transcriptional regulator</fullName>
    </submittedName>
</protein>
<dbReference type="PANTHER" id="PTHR43537:SF44">
    <property type="entry name" value="GNTR FAMILY REGULATORY PROTEIN"/>
    <property type="match status" value="1"/>
</dbReference>